<feature type="transmembrane region" description="Helical" evidence="5">
    <location>
        <begin position="12"/>
        <end position="29"/>
    </location>
</feature>
<dbReference type="GO" id="GO:0015444">
    <property type="term" value="F:P-type magnesium transporter activity"/>
    <property type="evidence" value="ECO:0007669"/>
    <property type="project" value="InterPro"/>
</dbReference>
<keyword evidence="2" id="KW-1003">Cell membrane</keyword>
<evidence type="ECO:0000256" key="5">
    <source>
        <dbReference type="SAM" id="Phobius"/>
    </source>
</evidence>
<evidence type="ECO:0000256" key="4">
    <source>
        <dbReference type="ARBA" id="ARBA00022842"/>
    </source>
</evidence>
<accession>K1RG41</accession>
<proteinExistence type="predicted"/>
<dbReference type="PRINTS" id="PR01836">
    <property type="entry name" value="MGATPASE"/>
</dbReference>
<organism evidence="6">
    <name type="scientific">human gut metagenome</name>
    <dbReference type="NCBI Taxonomy" id="408170"/>
    <lineage>
        <taxon>unclassified sequences</taxon>
        <taxon>metagenomes</taxon>
        <taxon>organismal metagenomes</taxon>
    </lineage>
</organism>
<comment type="caution">
    <text evidence="6">The sequence shown here is derived from an EMBL/GenBank/DDBJ whole genome shotgun (WGS) entry which is preliminary data.</text>
</comment>
<comment type="subcellular location">
    <subcellularLocation>
        <location evidence="1">Cell membrane</location>
        <topology evidence="1">Multi-pass membrane protein</topology>
    </subcellularLocation>
</comment>
<keyword evidence="5" id="KW-0472">Membrane</keyword>
<name>K1RG41_9ZZZZ</name>
<keyword evidence="5" id="KW-0812">Transmembrane</keyword>
<dbReference type="AlphaFoldDB" id="K1RG41"/>
<keyword evidence="3" id="KW-0597">Phosphoprotein</keyword>
<evidence type="ECO:0000256" key="2">
    <source>
        <dbReference type="ARBA" id="ARBA00022475"/>
    </source>
</evidence>
<reference evidence="6" key="1">
    <citation type="journal article" date="2013" name="Environ. Microbiol.">
        <title>Microbiota from the distal guts of lean and obese adolescents exhibit partial functional redundancy besides clear differences in community structure.</title>
        <authorList>
            <person name="Ferrer M."/>
            <person name="Ruiz A."/>
            <person name="Lanza F."/>
            <person name="Haange S.B."/>
            <person name="Oberbach A."/>
            <person name="Till H."/>
            <person name="Bargiela R."/>
            <person name="Campoy C."/>
            <person name="Segura M.T."/>
            <person name="Richter M."/>
            <person name="von Bergen M."/>
            <person name="Seifert J."/>
            <person name="Suarez A."/>
        </authorList>
    </citation>
    <scope>NUCLEOTIDE SEQUENCE</scope>
</reference>
<feature type="non-terminal residue" evidence="6">
    <location>
        <position position="31"/>
    </location>
</feature>
<protein>
    <submittedName>
        <fullName evidence="6">Uncharacterized protein</fullName>
    </submittedName>
</protein>
<keyword evidence="4" id="KW-0460">Magnesium</keyword>
<evidence type="ECO:0000256" key="1">
    <source>
        <dbReference type="ARBA" id="ARBA00004651"/>
    </source>
</evidence>
<keyword evidence="5" id="KW-1133">Transmembrane helix</keyword>
<sequence>MKYIKMATSFNFGEVVSVIIASIVLPFLPET</sequence>
<dbReference type="EMBL" id="AJWZ01010721">
    <property type="protein sequence ID" value="EKC47652.1"/>
    <property type="molecule type" value="Genomic_DNA"/>
</dbReference>
<evidence type="ECO:0000313" key="6">
    <source>
        <dbReference type="EMBL" id="EKC47652.1"/>
    </source>
</evidence>
<gene>
    <name evidence="6" type="ORF">OBE_15592</name>
</gene>
<dbReference type="GO" id="GO:0005886">
    <property type="term" value="C:plasma membrane"/>
    <property type="evidence" value="ECO:0007669"/>
    <property type="project" value="UniProtKB-SubCell"/>
</dbReference>
<dbReference type="InterPro" id="IPR006415">
    <property type="entry name" value="P-type_ATPase_IIIB"/>
</dbReference>
<evidence type="ECO:0000256" key="3">
    <source>
        <dbReference type="ARBA" id="ARBA00022553"/>
    </source>
</evidence>